<organism evidence="1 2">
    <name type="scientific">Clonorchis sinensis</name>
    <name type="common">Chinese liver fluke</name>
    <dbReference type="NCBI Taxonomy" id="79923"/>
    <lineage>
        <taxon>Eukaryota</taxon>
        <taxon>Metazoa</taxon>
        <taxon>Spiralia</taxon>
        <taxon>Lophotrochozoa</taxon>
        <taxon>Platyhelminthes</taxon>
        <taxon>Trematoda</taxon>
        <taxon>Digenea</taxon>
        <taxon>Opisthorchiida</taxon>
        <taxon>Opisthorchiata</taxon>
        <taxon>Opisthorchiidae</taxon>
        <taxon>Clonorchis</taxon>
    </lineage>
</organism>
<gene>
    <name evidence="1" type="ORF">CSKR_109595</name>
</gene>
<sequence>MSLTKVGEFQRLRNFGRIKNNRCLTTVFDPTFLWLNKNSSSSLPLGLPDHIGSWKKLSLSANVSHLVEKPVKSPTKCKPLPSYTGYLRVNHDWYGPDCYRSQRRLESECRTHNFVSKSNLCDP</sequence>
<name>A0A3R7DIW1_CLOSI</name>
<evidence type="ECO:0000313" key="1">
    <source>
        <dbReference type="EMBL" id="KAG5448892.1"/>
    </source>
</evidence>
<comment type="caution">
    <text evidence="1">The sequence shown here is derived from an EMBL/GenBank/DDBJ whole genome shotgun (WGS) entry which is preliminary data.</text>
</comment>
<keyword evidence="2" id="KW-1185">Reference proteome</keyword>
<accession>A0A3R7DIW1</accession>
<proteinExistence type="predicted"/>
<evidence type="ECO:0000313" key="2">
    <source>
        <dbReference type="Proteomes" id="UP000286415"/>
    </source>
</evidence>
<dbReference type="Proteomes" id="UP000286415">
    <property type="component" value="Unassembled WGS sequence"/>
</dbReference>
<protein>
    <submittedName>
        <fullName evidence="1">Uncharacterized protein</fullName>
    </submittedName>
</protein>
<reference evidence="1 2" key="1">
    <citation type="journal article" date="2018" name="Biotechnol. Adv.">
        <title>Improved genomic resources and new bioinformatic workflow for the carcinogenic parasite Clonorchis sinensis: Biotechnological implications.</title>
        <authorList>
            <person name="Wang D."/>
            <person name="Korhonen P.K."/>
            <person name="Gasser R.B."/>
            <person name="Young N.D."/>
        </authorList>
    </citation>
    <scope>NUCLEOTIDE SEQUENCE [LARGE SCALE GENOMIC DNA]</scope>
    <source>
        <strain evidence="1">Cs-k2</strain>
    </source>
</reference>
<dbReference type="EMBL" id="NIRI02000042">
    <property type="protein sequence ID" value="KAG5448892.1"/>
    <property type="molecule type" value="Genomic_DNA"/>
</dbReference>
<dbReference type="AlphaFoldDB" id="A0A3R7DIW1"/>
<reference evidence="1 2" key="2">
    <citation type="journal article" date="2021" name="Genomics">
        <title>High-quality reference genome for Clonorchis sinensis.</title>
        <authorList>
            <person name="Young N.D."/>
            <person name="Stroehlein A.J."/>
            <person name="Kinkar L."/>
            <person name="Wang T."/>
            <person name="Sohn W.M."/>
            <person name="Chang B.C.H."/>
            <person name="Kaur P."/>
            <person name="Weisz D."/>
            <person name="Dudchenko O."/>
            <person name="Aiden E.L."/>
            <person name="Korhonen P.K."/>
            <person name="Gasser R.B."/>
        </authorList>
    </citation>
    <scope>NUCLEOTIDE SEQUENCE [LARGE SCALE GENOMIC DNA]</scope>
    <source>
        <strain evidence="1">Cs-k2</strain>
    </source>
</reference>
<dbReference type="InParanoid" id="A0A3R7DIW1"/>